<dbReference type="Proteomes" id="UP000735302">
    <property type="component" value="Unassembled WGS sequence"/>
</dbReference>
<keyword evidence="2" id="KW-1185">Reference proteome</keyword>
<sequence>MISGFQALWQIWEQVVPGFQGAADGTGTCDRLIPADLRTALLSTVPPTPRLQAGRKLSQRSDDEIMINIAKQVETKERKQI</sequence>
<name>A0AAV4BNP6_9GAST</name>
<organism evidence="1 2">
    <name type="scientific">Plakobranchus ocellatus</name>
    <dbReference type="NCBI Taxonomy" id="259542"/>
    <lineage>
        <taxon>Eukaryota</taxon>
        <taxon>Metazoa</taxon>
        <taxon>Spiralia</taxon>
        <taxon>Lophotrochozoa</taxon>
        <taxon>Mollusca</taxon>
        <taxon>Gastropoda</taxon>
        <taxon>Heterobranchia</taxon>
        <taxon>Euthyneura</taxon>
        <taxon>Panpulmonata</taxon>
        <taxon>Sacoglossa</taxon>
        <taxon>Placobranchoidea</taxon>
        <taxon>Plakobranchidae</taxon>
        <taxon>Plakobranchus</taxon>
    </lineage>
</organism>
<gene>
    <name evidence="1" type="ORF">PoB_004725300</name>
</gene>
<accession>A0AAV4BNP6</accession>
<reference evidence="1 2" key="1">
    <citation type="journal article" date="2021" name="Elife">
        <title>Chloroplast acquisition without the gene transfer in kleptoplastic sea slugs, Plakobranchus ocellatus.</title>
        <authorList>
            <person name="Maeda T."/>
            <person name="Takahashi S."/>
            <person name="Yoshida T."/>
            <person name="Shimamura S."/>
            <person name="Takaki Y."/>
            <person name="Nagai Y."/>
            <person name="Toyoda A."/>
            <person name="Suzuki Y."/>
            <person name="Arimoto A."/>
            <person name="Ishii H."/>
            <person name="Satoh N."/>
            <person name="Nishiyama T."/>
            <person name="Hasebe M."/>
            <person name="Maruyama T."/>
            <person name="Minagawa J."/>
            <person name="Obokata J."/>
            <person name="Shigenobu S."/>
        </authorList>
    </citation>
    <scope>NUCLEOTIDE SEQUENCE [LARGE SCALE GENOMIC DNA]</scope>
</reference>
<dbReference type="AlphaFoldDB" id="A0AAV4BNP6"/>
<evidence type="ECO:0000313" key="2">
    <source>
        <dbReference type="Proteomes" id="UP000735302"/>
    </source>
</evidence>
<proteinExistence type="predicted"/>
<evidence type="ECO:0000313" key="1">
    <source>
        <dbReference type="EMBL" id="GFO20748.1"/>
    </source>
</evidence>
<protein>
    <submittedName>
        <fullName evidence="1">Uncharacterized protein</fullName>
    </submittedName>
</protein>
<comment type="caution">
    <text evidence="1">The sequence shown here is derived from an EMBL/GenBank/DDBJ whole genome shotgun (WGS) entry which is preliminary data.</text>
</comment>
<dbReference type="EMBL" id="BLXT01005191">
    <property type="protein sequence ID" value="GFO20748.1"/>
    <property type="molecule type" value="Genomic_DNA"/>
</dbReference>